<keyword evidence="2" id="KW-0378">Hydrolase</keyword>
<dbReference type="PANTHER" id="PTHR10625">
    <property type="entry name" value="HISTONE DEACETYLASE HDAC1-RELATED"/>
    <property type="match status" value="1"/>
</dbReference>
<dbReference type="InterPro" id="IPR023801">
    <property type="entry name" value="His_deacetylse_dom"/>
</dbReference>
<organism evidence="2 3">
    <name type="scientific">Paracidovorax wautersii</name>
    <dbReference type="NCBI Taxonomy" id="1177982"/>
    <lineage>
        <taxon>Bacteria</taxon>
        <taxon>Pseudomonadati</taxon>
        <taxon>Pseudomonadota</taxon>
        <taxon>Betaproteobacteria</taxon>
        <taxon>Burkholderiales</taxon>
        <taxon>Comamonadaceae</taxon>
        <taxon>Paracidovorax</taxon>
    </lineage>
</organism>
<dbReference type="AlphaFoldDB" id="A0A7V8JPL8"/>
<accession>A0A7V8JPL8</accession>
<dbReference type="PANTHER" id="PTHR10625:SF10">
    <property type="entry name" value="HISTONE DEACETYLASE HDAC1"/>
    <property type="match status" value="1"/>
</dbReference>
<gene>
    <name evidence="2" type="ORF">GAK30_02847</name>
</gene>
<evidence type="ECO:0000313" key="3">
    <source>
        <dbReference type="Proteomes" id="UP000461670"/>
    </source>
</evidence>
<dbReference type="Pfam" id="PF00850">
    <property type="entry name" value="Hist_deacetyl"/>
    <property type="match status" value="1"/>
</dbReference>
<comment type="caution">
    <text evidence="2">The sequence shown here is derived from an EMBL/GenBank/DDBJ whole genome shotgun (WGS) entry which is preliminary data.</text>
</comment>
<dbReference type="GO" id="GO:0040029">
    <property type="term" value="P:epigenetic regulation of gene expression"/>
    <property type="evidence" value="ECO:0007669"/>
    <property type="project" value="TreeGrafter"/>
</dbReference>
<dbReference type="Gene3D" id="3.40.800.20">
    <property type="entry name" value="Histone deacetylase domain"/>
    <property type="match status" value="1"/>
</dbReference>
<dbReference type="EMBL" id="WNDQ01000045">
    <property type="protein sequence ID" value="KAF1019899.1"/>
    <property type="molecule type" value="Genomic_DNA"/>
</dbReference>
<dbReference type="Proteomes" id="UP000461670">
    <property type="component" value="Unassembled WGS sequence"/>
</dbReference>
<dbReference type="SUPFAM" id="SSF52768">
    <property type="entry name" value="Arginase/deacetylase"/>
    <property type="match status" value="1"/>
</dbReference>
<dbReference type="InterPro" id="IPR037138">
    <property type="entry name" value="His_deacetylse_dom_sf"/>
</dbReference>
<protein>
    <submittedName>
        <fullName evidence="2">Histone deacetylase-like amidohydrolase</fullName>
    </submittedName>
</protein>
<evidence type="ECO:0000259" key="1">
    <source>
        <dbReference type="Pfam" id="PF00850"/>
    </source>
</evidence>
<reference evidence="3" key="1">
    <citation type="journal article" date="2020" name="MBio">
        <title>Horizontal gene transfer to a defensive symbiont with a reduced genome amongst a multipartite beetle microbiome.</title>
        <authorList>
            <person name="Waterworth S.C."/>
            <person name="Florez L.V."/>
            <person name="Rees E.R."/>
            <person name="Hertweck C."/>
            <person name="Kaltenpoth M."/>
            <person name="Kwan J.C."/>
        </authorList>
    </citation>
    <scope>NUCLEOTIDE SEQUENCE [LARGE SCALE GENOMIC DNA]</scope>
</reference>
<dbReference type="GO" id="GO:0004407">
    <property type="term" value="F:histone deacetylase activity"/>
    <property type="evidence" value="ECO:0007669"/>
    <property type="project" value="TreeGrafter"/>
</dbReference>
<feature type="domain" description="Histone deacetylase" evidence="1">
    <location>
        <begin position="21"/>
        <end position="168"/>
    </location>
</feature>
<proteinExistence type="predicted"/>
<evidence type="ECO:0000313" key="2">
    <source>
        <dbReference type="EMBL" id="KAF1019899.1"/>
    </source>
</evidence>
<dbReference type="InterPro" id="IPR023696">
    <property type="entry name" value="Ureohydrolase_dom_sf"/>
</dbReference>
<name>A0A7V8JPL8_9BURK</name>
<sequence length="182" mass="19558">MAGTGYFTHRDCWKHEMGAGHPECPARLDVIEDRLLLSGVGDALDRREAPLAAISDLALAHDTHYLDSLRGMAERLAEDVAAGGPTHAAIDPDTSMNVHTWQAALRAAGAALAATDAVLCGDLANAFCAVRPPGHHAERARAMGFCLVNNVAVATRYALERHGVRRAACGRGRLRRAPRQWH</sequence>
<dbReference type="GO" id="GO:0016787">
    <property type="term" value="F:hydrolase activity"/>
    <property type="evidence" value="ECO:0007669"/>
    <property type="project" value="UniProtKB-KW"/>
</dbReference>